<protein>
    <submittedName>
        <fullName evidence="1">Uncharacterized protein</fullName>
    </submittedName>
</protein>
<dbReference type="AlphaFoldDB" id="A0AAN6SAJ5"/>
<gene>
    <name evidence="1" type="ORF">QBC32DRAFT_357654</name>
</gene>
<keyword evidence="2" id="KW-1185">Reference proteome</keyword>
<name>A0AAN6SAJ5_9PEZI</name>
<proteinExistence type="predicted"/>
<reference evidence="1" key="1">
    <citation type="journal article" date="2023" name="Mol. Phylogenet. Evol.">
        <title>Genome-scale phylogeny and comparative genomics of the fungal order Sordariales.</title>
        <authorList>
            <person name="Hensen N."/>
            <person name="Bonometti L."/>
            <person name="Westerberg I."/>
            <person name="Brannstrom I.O."/>
            <person name="Guillou S."/>
            <person name="Cros-Aarteil S."/>
            <person name="Calhoun S."/>
            <person name="Haridas S."/>
            <person name="Kuo A."/>
            <person name="Mondo S."/>
            <person name="Pangilinan J."/>
            <person name="Riley R."/>
            <person name="LaButti K."/>
            <person name="Andreopoulos B."/>
            <person name="Lipzen A."/>
            <person name="Chen C."/>
            <person name="Yan M."/>
            <person name="Daum C."/>
            <person name="Ng V."/>
            <person name="Clum A."/>
            <person name="Steindorff A."/>
            <person name="Ohm R.A."/>
            <person name="Martin F."/>
            <person name="Silar P."/>
            <person name="Natvig D.O."/>
            <person name="Lalanne C."/>
            <person name="Gautier V."/>
            <person name="Ament-Velasquez S.L."/>
            <person name="Kruys A."/>
            <person name="Hutchinson M.I."/>
            <person name="Powell A.J."/>
            <person name="Barry K."/>
            <person name="Miller A.N."/>
            <person name="Grigoriev I.V."/>
            <person name="Debuchy R."/>
            <person name="Gladieux P."/>
            <person name="Hiltunen Thoren M."/>
            <person name="Johannesson H."/>
        </authorList>
    </citation>
    <scope>NUCLEOTIDE SEQUENCE</scope>
    <source>
        <strain evidence="1">CBS 626.80</strain>
    </source>
</reference>
<accession>A0AAN6SAJ5</accession>
<evidence type="ECO:0000313" key="2">
    <source>
        <dbReference type="Proteomes" id="UP001303222"/>
    </source>
</evidence>
<comment type="caution">
    <text evidence="1">The sequence shown here is derived from an EMBL/GenBank/DDBJ whole genome shotgun (WGS) entry which is preliminary data.</text>
</comment>
<evidence type="ECO:0000313" key="1">
    <source>
        <dbReference type="EMBL" id="KAK3946549.1"/>
    </source>
</evidence>
<dbReference type="Proteomes" id="UP001303222">
    <property type="component" value="Unassembled WGS sequence"/>
</dbReference>
<reference evidence="1" key="2">
    <citation type="submission" date="2023-06" db="EMBL/GenBank/DDBJ databases">
        <authorList>
            <consortium name="Lawrence Berkeley National Laboratory"/>
            <person name="Mondo S.J."/>
            <person name="Hensen N."/>
            <person name="Bonometti L."/>
            <person name="Westerberg I."/>
            <person name="Brannstrom I.O."/>
            <person name="Guillou S."/>
            <person name="Cros-Aarteil S."/>
            <person name="Calhoun S."/>
            <person name="Haridas S."/>
            <person name="Kuo A."/>
            <person name="Pangilinan J."/>
            <person name="Riley R."/>
            <person name="Labutti K."/>
            <person name="Andreopoulos B."/>
            <person name="Lipzen A."/>
            <person name="Chen C."/>
            <person name="Yanf M."/>
            <person name="Daum C."/>
            <person name="Ng V."/>
            <person name="Clum A."/>
            <person name="Steindorff A."/>
            <person name="Ohm R."/>
            <person name="Martin F."/>
            <person name="Silar P."/>
            <person name="Natvig D."/>
            <person name="Lalanne C."/>
            <person name="Gautier V."/>
            <person name="Ament-Velasquez S.L."/>
            <person name="Kruys A."/>
            <person name="Hutchinson M.I."/>
            <person name="Powell A.J."/>
            <person name="Barry K."/>
            <person name="Miller A.N."/>
            <person name="Grigoriev I.V."/>
            <person name="Debuchy R."/>
            <person name="Gladieux P."/>
            <person name="Thoren M.H."/>
            <person name="Johannesson H."/>
        </authorList>
    </citation>
    <scope>NUCLEOTIDE SEQUENCE</scope>
    <source>
        <strain evidence="1">CBS 626.80</strain>
    </source>
</reference>
<sequence>MFHSWLLDILSDLDVYKTAAKDFQNNPHAEDAVLDKLASQCHNARCPCLSPETREFRKGVLRILFLNLNAHWLATLLDWKEHKKNQSLIKRFKEELRKRRREERRERRKMDGCSLKDDDEAYDDDIPDDISEFYELAVSNFADR</sequence>
<organism evidence="1 2">
    <name type="scientific">Pseudoneurospora amorphoporcata</name>
    <dbReference type="NCBI Taxonomy" id="241081"/>
    <lineage>
        <taxon>Eukaryota</taxon>
        <taxon>Fungi</taxon>
        <taxon>Dikarya</taxon>
        <taxon>Ascomycota</taxon>
        <taxon>Pezizomycotina</taxon>
        <taxon>Sordariomycetes</taxon>
        <taxon>Sordariomycetidae</taxon>
        <taxon>Sordariales</taxon>
        <taxon>Sordariaceae</taxon>
        <taxon>Pseudoneurospora</taxon>
    </lineage>
</organism>
<dbReference type="EMBL" id="MU859751">
    <property type="protein sequence ID" value="KAK3946549.1"/>
    <property type="molecule type" value="Genomic_DNA"/>
</dbReference>